<sequence length="247" mass="27358">METAAKLSPEEAVEDIVCPNIIQNIVVVSTSTSCNAGAYAVLRLIRLGSIEYHASAYTAAFDNTCKGVIRGVDVDIDERQLAVMMVNQRIPKAMEVHRIKKKTTIVVFFSGVKLQQVRVEFEALKNTAQAPVRSSSVEPRPAKRKKEIEGELATASDLDVLGAIKDLQKVVARQEECFDLVACEVAMIESSFAPVMQETRAAPSKEYRVTDGDEFRKCLKADQTEYATLEELFSRLVEDELLAIKTV</sequence>
<dbReference type="AlphaFoldDB" id="A0A9J6DMU1"/>
<reference evidence="1" key="1">
    <citation type="journal article" date="2020" name="Cell">
        <title>Large-Scale Comparative Analyses of Tick Genomes Elucidate Their Genetic Diversity and Vector Capacities.</title>
        <authorList>
            <consortium name="Tick Genome and Microbiome Consortium (TIGMIC)"/>
            <person name="Jia N."/>
            <person name="Wang J."/>
            <person name="Shi W."/>
            <person name="Du L."/>
            <person name="Sun Y."/>
            <person name="Zhan W."/>
            <person name="Jiang J.F."/>
            <person name="Wang Q."/>
            <person name="Zhang B."/>
            <person name="Ji P."/>
            <person name="Bell-Sakyi L."/>
            <person name="Cui X.M."/>
            <person name="Yuan T.T."/>
            <person name="Jiang B.G."/>
            <person name="Yang W.F."/>
            <person name="Lam T.T."/>
            <person name="Chang Q.C."/>
            <person name="Ding S.J."/>
            <person name="Wang X.J."/>
            <person name="Zhu J.G."/>
            <person name="Ruan X.D."/>
            <person name="Zhao L."/>
            <person name="Wei J.T."/>
            <person name="Ye R.Z."/>
            <person name="Que T.C."/>
            <person name="Du C.H."/>
            <person name="Zhou Y.H."/>
            <person name="Cheng J.X."/>
            <person name="Dai P.F."/>
            <person name="Guo W.B."/>
            <person name="Han X.H."/>
            <person name="Huang E.J."/>
            <person name="Li L.F."/>
            <person name="Wei W."/>
            <person name="Gao Y.C."/>
            <person name="Liu J.Z."/>
            <person name="Shao H.Z."/>
            <person name="Wang X."/>
            <person name="Wang C.C."/>
            <person name="Yang T.C."/>
            <person name="Huo Q.B."/>
            <person name="Li W."/>
            <person name="Chen H.Y."/>
            <person name="Chen S.E."/>
            <person name="Zhou L.G."/>
            <person name="Ni X.B."/>
            <person name="Tian J.H."/>
            <person name="Sheng Y."/>
            <person name="Liu T."/>
            <person name="Pan Y.S."/>
            <person name="Xia L.Y."/>
            <person name="Li J."/>
            <person name="Zhao F."/>
            <person name="Cao W.C."/>
        </authorList>
    </citation>
    <scope>NUCLEOTIDE SEQUENCE</scope>
    <source>
        <strain evidence="1">Rmic-2018</strain>
    </source>
</reference>
<proteinExistence type="predicted"/>
<protein>
    <submittedName>
        <fullName evidence="1">Uncharacterized protein</fullName>
    </submittedName>
</protein>
<dbReference type="Proteomes" id="UP000821866">
    <property type="component" value="Chromosome 6"/>
</dbReference>
<dbReference type="PROSITE" id="PS51257">
    <property type="entry name" value="PROKAR_LIPOPROTEIN"/>
    <property type="match status" value="1"/>
</dbReference>
<dbReference type="EMBL" id="JABSTU010000008">
    <property type="protein sequence ID" value="KAH8023356.1"/>
    <property type="molecule type" value="Genomic_DNA"/>
</dbReference>
<evidence type="ECO:0000313" key="2">
    <source>
        <dbReference type="Proteomes" id="UP000821866"/>
    </source>
</evidence>
<comment type="caution">
    <text evidence="1">The sequence shown here is derived from an EMBL/GenBank/DDBJ whole genome shotgun (WGS) entry which is preliminary data.</text>
</comment>
<accession>A0A9J6DMU1</accession>
<organism evidence="1 2">
    <name type="scientific">Rhipicephalus microplus</name>
    <name type="common">Cattle tick</name>
    <name type="synonym">Boophilus microplus</name>
    <dbReference type="NCBI Taxonomy" id="6941"/>
    <lineage>
        <taxon>Eukaryota</taxon>
        <taxon>Metazoa</taxon>
        <taxon>Ecdysozoa</taxon>
        <taxon>Arthropoda</taxon>
        <taxon>Chelicerata</taxon>
        <taxon>Arachnida</taxon>
        <taxon>Acari</taxon>
        <taxon>Parasitiformes</taxon>
        <taxon>Ixodida</taxon>
        <taxon>Ixodoidea</taxon>
        <taxon>Ixodidae</taxon>
        <taxon>Rhipicephalinae</taxon>
        <taxon>Rhipicephalus</taxon>
        <taxon>Boophilus</taxon>
    </lineage>
</organism>
<keyword evidence="2" id="KW-1185">Reference proteome</keyword>
<reference evidence="1" key="2">
    <citation type="submission" date="2021-09" db="EMBL/GenBank/DDBJ databases">
        <authorList>
            <person name="Jia N."/>
            <person name="Wang J."/>
            <person name="Shi W."/>
            <person name="Du L."/>
            <person name="Sun Y."/>
            <person name="Zhan W."/>
            <person name="Jiang J."/>
            <person name="Wang Q."/>
            <person name="Zhang B."/>
            <person name="Ji P."/>
            <person name="Sakyi L.B."/>
            <person name="Cui X."/>
            <person name="Yuan T."/>
            <person name="Jiang B."/>
            <person name="Yang W."/>
            <person name="Lam T.T.-Y."/>
            <person name="Chang Q."/>
            <person name="Ding S."/>
            <person name="Wang X."/>
            <person name="Zhu J."/>
            <person name="Ruan X."/>
            <person name="Zhao L."/>
            <person name="Wei J."/>
            <person name="Que T."/>
            <person name="Du C."/>
            <person name="Cheng J."/>
            <person name="Dai P."/>
            <person name="Han X."/>
            <person name="Huang E."/>
            <person name="Gao Y."/>
            <person name="Liu J."/>
            <person name="Shao H."/>
            <person name="Ye R."/>
            <person name="Li L."/>
            <person name="Wei W."/>
            <person name="Wang X."/>
            <person name="Wang C."/>
            <person name="Huo Q."/>
            <person name="Li W."/>
            <person name="Guo W."/>
            <person name="Chen H."/>
            <person name="Chen S."/>
            <person name="Zhou L."/>
            <person name="Zhou L."/>
            <person name="Ni X."/>
            <person name="Tian J."/>
            <person name="Zhou Y."/>
            <person name="Sheng Y."/>
            <person name="Liu T."/>
            <person name="Pan Y."/>
            <person name="Xia L."/>
            <person name="Li J."/>
            <person name="Zhao F."/>
            <person name="Cao W."/>
        </authorList>
    </citation>
    <scope>NUCLEOTIDE SEQUENCE</scope>
    <source>
        <strain evidence="1">Rmic-2018</strain>
        <tissue evidence="1">Larvae</tissue>
    </source>
</reference>
<evidence type="ECO:0000313" key="1">
    <source>
        <dbReference type="EMBL" id="KAH8023356.1"/>
    </source>
</evidence>
<name>A0A9J6DMU1_RHIMP</name>
<gene>
    <name evidence="1" type="ORF">HPB51_012783</name>
</gene>